<evidence type="ECO:0000256" key="1">
    <source>
        <dbReference type="SAM" id="Phobius"/>
    </source>
</evidence>
<geneLocation type="mitochondrion" evidence="2"/>
<keyword evidence="1" id="KW-1133">Transmembrane helix</keyword>
<keyword evidence="1" id="KW-0812">Transmembrane</keyword>
<reference evidence="2" key="1">
    <citation type="submission" date="2019-03" db="EMBL/GenBank/DDBJ databases">
        <authorList>
            <person name="Lefebure T."/>
            <person name="Lefebure T."/>
        </authorList>
    </citation>
    <scope>NUCLEOTIDE SEQUENCE [LARGE SCALE GENOMIC DNA]</scope>
</reference>
<protein>
    <submittedName>
        <fullName evidence="2">ATP synthase 8</fullName>
    </submittedName>
</protein>
<keyword evidence="1" id="KW-0472">Membrane</keyword>
<organism evidence="2">
    <name type="scientific">Proasellus aragonensis</name>
    <dbReference type="NCBI Taxonomy" id="1281939"/>
    <lineage>
        <taxon>Eukaryota</taxon>
        <taxon>Metazoa</taxon>
        <taxon>Ecdysozoa</taxon>
        <taxon>Arthropoda</taxon>
        <taxon>Crustacea</taxon>
        <taxon>Multicrustacea</taxon>
        <taxon>Malacostraca</taxon>
        <taxon>Eumalacostraca</taxon>
        <taxon>Peracarida</taxon>
        <taxon>Isopoda</taxon>
        <taxon>Asellota</taxon>
        <taxon>Aselloidea</taxon>
        <taxon>Asellidae</taxon>
        <taxon>Proasellus</taxon>
    </lineage>
</organism>
<sequence>MPQMAPMFWTFLMLLFTIAFMVIMVKLYFYVSSCSIYMISKISHNMKNQWPW</sequence>
<dbReference type="AlphaFoldDB" id="A0A485M742"/>
<feature type="transmembrane region" description="Helical" evidence="1">
    <location>
        <begin position="6"/>
        <end position="31"/>
    </location>
</feature>
<keyword evidence="2" id="KW-0496">Mitochondrion</keyword>
<evidence type="ECO:0000313" key="2">
    <source>
        <dbReference type="EMBL" id="VFU78734.1"/>
    </source>
</evidence>
<proteinExistence type="predicted"/>
<accession>A0A485M742</accession>
<gene>
    <name evidence="2" type="primary">atp8</name>
    <name evidence="2" type="ORF">PAREMT01_0025</name>
</gene>
<dbReference type="EMBL" id="LR536603">
    <property type="protein sequence ID" value="VFU78734.1"/>
    <property type="molecule type" value="Genomic_DNA"/>
</dbReference>
<name>A0A485M742_9CRUS</name>